<accession>A0A183DQM3</accession>
<dbReference type="GO" id="GO:0031397">
    <property type="term" value="P:negative regulation of protein ubiquitination"/>
    <property type="evidence" value="ECO:0007669"/>
    <property type="project" value="TreeGrafter"/>
</dbReference>
<reference evidence="8" key="1">
    <citation type="submission" date="2016-06" db="UniProtKB">
        <authorList>
            <consortium name="WormBaseParasite"/>
        </authorList>
    </citation>
    <scope>IDENTIFICATION</scope>
</reference>
<dbReference type="InterPro" id="IPR001012">
    <property type="entry name" value="UBX_dom"/>
</dbReference>
<dbReference type="SMART" id="SM00166">
    <property type="entry name" value="UBX"/>
    <property type="match status" value="1"/>
</dbReference>
<protein>
    <submittedName>
        <fullName evidence="8">UBX domain-containing protein</fullName>
    </submittedName>
</protein>
<evidence type="ECO:0000256" key="4">
    <source>
        <dbReference type="SAM" id="MobiDB-lite"/>
    </source>
</evidence>
<evidence type="ECO:0000256" key="2">
    <source>
        <dbReference type="ARBA" id="ARBA00022490"/>
    </source>
</evidence>
<dbReference type="GO" id="GO:0032435">
    <property type="term" value="P:negative regulation of proteasomal ubiquitin-dependent protein catabolic process"/>
    <property type="evidence" value="ECO:0007669"/>
    <property type="project" value="TreeGrafter"/>
</dbReference>
<keyword evidence="2" id="KW-0963">Cytoplasm</keyword>
<evidence type="ECO:0000256" key="1">
    <source>
        <dbReference type="ARBA" id="ARBA00004496"/>
    </source>
</evidence>
<dbReference type="GO" id="GO:0005737">
    <property type="term" value="C:cytoplasm"/>
    <property type="evidence" value="ECO:0007669"/>
    <property type="project" value="UniProtKB-SubCell"/>
</dbReference>
<dbReference type="Pfam" id="PF00789">
    <property type="entry name" value="UBX"/>
    <property type="match status" value="1"/>
</dbReference>
<dbReference type="InterPro" id="IPR013087">
    <property type="entry name" value="Znf_C2H2_type"/>
</dbReference>
<dbReference type="PROSITE" id="PS00028">
    <property type="entry name" value="ZINC_FINGER_C2H2_1"/>
    <property type="match status" value="1"/>
</dbReference>
<comment type="subcellular location">
    <subcellularLocation>
        <location evidence="1">Cytoplasm</location>
    </subcellularLocation>
</comment>
<feature type="coiled-coil region" evidence="3">
    <location>
        <begin position="230"/>
        <end position="277"/>
    </location>
</feature>
<dbReference type="PANTHER" id="PTHR46340:SF1">
    <property type="entry name" value="UBX DOMAIN-CONTAINING PROTEIN 1"/>
    <property type="match status" value="1"/>
</dbReference>
<dbReference type="EMBL" id="UYRT01078292">
    <property type="protein sequence ID" value="VDN18215.1"/>
    <property type="molecule type" value="Genomic_DNA"/>
</dbReference>
<dbReference type="Gene3D" id="3.10.20.90">
    <property type="entry name" value="Phosphatidylinositol 3-kinase Catalytic Subunit, Chain A, domain 1"/>
    <property type="match status" value="1"/>
</dbReference>
<proteinExistence type="predicted"/>
<keyword evidence="3" id="KW-0175">Coiled coil</keyword>
<dbReference type="GO" id="GO:1903094">
    <property type="term" value="P:negative regulation of protein K48-linked deubiquitination"/>
    <property type="evidence" value="ECO:0007669"/>
    <property type="project" value="TreeGrafter"/>
</dbReference>
<dbReference type="GO" id="GO:0036435">
    <property type="term" value="F:K48-linked polyubiquitin modification-dependent protein binding"/>
    <property type="evidence" value="ECO:0007669"/>
    <property type="project" value="TreeGrafter"/>
</dbReference>
<dbReference type="InterPro" id="IPR029071">
    <property type="entry name" value="Ubiquitin-like_domsf"/>
</dbReference>
<reference evidence="6 7" key="2">
    <citation type="submission" date="2018-11" db="EMBL/GenBank/DDBJ databases">
        <authorList>
            <consortium name="Pathogen Informatics"/>
        </authorList>
    </citation>
    <scope>NUCLEOTIDE SEQUENCE [LARGE SCALE GENOMIC DNA]</scope>
</reference>
<feature type="region of interest" description="Disordered" evidence="4">
    <location>
        <begin position="279"/>
        <end position="300"/>
    </location>
</feature>
<dbReference type="AlphaFoldDB" id="A0A183DQM3"/>
<dbReference type="GO" id="GO:0005634">
    <property type="term" value="C:nucleus"/>
    <property type="evidence" value="ECO:0007669"/>
    <property type="project" value="TreeGrafter"/>
</dbReference>
<feature type="compositionally biased region" description="Low complexity" evidence="4">
    <location>
        <begin position="288"/>
        <end position="297"/>
    </location>
</feature>
<dbReference type="WBParaSite" id="GPUH_0001102701-mRNA-1">
    <property type="protein sequence ID" value="GPUH_0001102701-mRNA-1"/>
    <property type="gene ID" value="GPUH_0001102701"/>
</dbReference>
<evidence type="ECO:0000259" key="5">
    <source>
        <dbReference type="PROSITE" id="PS50033"/>
    </source>
</evidence>
<dbReference type="PANTHER" id="PTHR46340">
    <property type="entry name" value="UBX DOMAIN-CONTAINING PROTEIN 1"/>
    <property type="match status" value="1"/>
</dbReference>
<dbReference type="SUPFAM" id="SSF54236">
    <property type="entry name" value="Ubiquitin-like"/>
    <property type="match status" value="1"/>
</dbReference>
<evidence type="ECO:0000313" key="7">
    <source>
        <dbReference type="Proteomes" id="UP000271098"/>
    </source>
</evidence>
<sequence length="386" mass="44023">MSCVTFYPITVPQSPVLCKLREEIKLFTKILVKLRGEVDDLENGVGPDAENYENGVDPLRHLDDGSLLLVLDHRGSIKIEAWELEKCDCHFCRYYTLPQRLENLPDHSLGRREAQEQLGGRETMSMLDQLQEMGFERSIAYVPISFAYQEKEAANAPDHPDEKSRSIVEFAEEEPQPQKSSTTETPQAMSFKCDVCGKLLANDQAVMFHAAVSKHDAFSESSEAVKPLSEEEKKERLATLQAKLKEARAKKEEEERREALEKEAEARRRVLEQIRLDREARKAATTGEPQPEVVQRPEPTPPVNVAPVLRDSEFCQLQVRLQDGAVIREKFKSTEPLSHVRLWVEINSRGHSDGMPFTLMMPFPRKVFTREDMEMSLQQLGIAFDS</sequence>
<evidence type="ECO:0000256" key="3">
    <source>
        <dbReference type="SAM" id="Coils"/>
    </source>
</evidence>
<dbReference type="PROSITE" id="PS50033">
    <property type="entry name" value="UBX"/>
    <property type="match status" value="1"/>
</dbReference>
<evidence type="ECO:0000313" key="8">
    <source>
        <dbReference type="WBParaSite" id="GPUH_0001102701-mRNA-1"/>
    </source>
</evidence>
<dbReference type="Proteomes" id="UP000271098">
    <property type="component" value="Unassembled WGS sequence"/>
</dbReference>
<organism evidence="8">
    <name type="scientific">Gongylonema pulchrum</name>
    <dbReference type="NCBI Taxonomy" id="637853"/>
    <lineage>
        <taxon>Eukaryota</taxon>
        <taxon>Metazoa</taxon>
        <taxon>Ecdysozoa</taxon>
        <taxon>Nematoda</taxon>
        <taxon>Chromadorea</taxon>
        <taxon>Rhabditida</taxon>
        <taxon>Spirurina</taxon>
        <taxon>Spiruromorpha</taxon>
        <taxon>Spiruroidea</taxon>
        <taxon>Gongylonematidae</taxon>
        <taxon>Gongylonema</taxon>
    </lineage>
</organism>
<name>A0A183DQM3_9BILA</name>
<gene>
    <name evidence="6" type="ORF">GPUH_LOCUS11014</name>
</gene>
<keyword evidence="7" id="KW-1185">Reference proteome</keyword>
<feature type="domain" description="UBX" evidence="5">
    <location>
        <begin position="310"/>
        <end position="386"/>
    </location>
</feature>
<evidence type="ECO:0000313" key="6">
    <source>
        <dbReference type="EMBL" id="VDN18215.1"/>
    </source>
</evidence>
<dbReference type="OrthoDB" id="10254930at2759"/>